<proteinExistence type="predicted"/>
<reference evidence="2 3" key="1">
    <citation type="submission" date="2020-03" db="EMBL/GenBank/DDBJ databases">
        <title>Vagococcus sp. nov., isolated from beetles.</title>
        <authorList>
            <person name="Hyun D.-W."/>
            <person name="Bae J.-W."/>
        </authorList>
    </citation>
    <scope>NUCLEOTIDE SEQUENCE [LARGE SCALE GENOMIC DNA]</scope>
    <source>
        <strain evidence="2 3">HDW17B</strain>
    </source>
</reference>
<dbReference type="InterPro" id="IPR031616">
    <property type="entry name" value="BsrE-like"/>
</dbReference>
<keyword evidence="1" id="KW-0472">Membrane</keyword>
<dbReference type="KEGG" id="vhy:G7082_04675"/>
<gene>
    <name evidence="2" type="ORF">G7082_04675</name>
</gene>
<feature type="transmembrane region" description="Helical" evidence="1">
    <location>
        <begin position="6"/>
        <end position="28"/>
    </location>
</feature>
<dbReference type="Pfam" id="PF16935">
    <property type="entry name" value="Hol_Tox"/>
    <property type="match status" value="1"/>
</dbReference>
<evidence type="ECO:0000313" key="2">
    <source>
        <dbReference type="EMBL" id="QIL47873.1"/>
    </source>
</evidence>
<sequence>MSTSEALQLMIAFGSFTLTLVSTIVLILKNDKKK</sequence>
<evidence type="ECO:0000256" key="1">
    <source>
        <dbReference type="SAM" id="Phobius"/>
    </source>
</evidence>
<protein>
    <submittedName>
        <fullName evidence="2">Putative holin-like toxin</fullName>
    </submittedName>
</protein>
<keyword evidence="1" id="KW-0812">Transmembrane</keyword>
<evidence type="ECO:0000313" key="3">
    <source>
        <dbReference type="Proteomes" id="UP000501747"/>
    </source>
</evidence>
<dbReference type="AlphaFoldDB" id="A0A6G8ASG9"/>
<keyword evidence="1" id="KW-1133">Transmembrane helix</keyword>
<dbReference type="Proteomes" id="UP000501747">
    <property type="component" value="Chromosome"/>
</dbReference>
<dbReference type="EMBL" id="CP049887">
    <property type="protein sequence ID" value="QIL47873.1"/>
    <property type="molecule type" value="Genomic_DNA"/>
</dbReference>
<name>A0A6G8ASG9_9ENTE</name>
<keyword evidence="3" id="KW-1185">Reference proteome</keyword>
<organism evidence="2 3">
    <name type="scientific">Vagococcus hydrophili</name>
    <dbReference type="NCBI Taxonomy" id="2714947"/>
    <lineage>
        <taxon>Bacteria</taxon>
        <taxon>Bacillati</taxon>
        <taxon>Bacillota</taxon>
        <taxon>Bacilli</taxon>
        <taxon>Lactobacillales</taxon>
        <taxon>Enterococcaceae</taxon>
        <taxon>Vagococcus</taxon>
    </lineage>
</organism>
<dbReference type="RefSeq" id="WP_166034043.1">
    <property type="nucleotide sequence ID" value="NZ_CP049887.1"/>
</dbReference>
<accession>A0A6G8ASG9</accession>